<evidence type="ECO:0000256" key="1">
    <source>
        <dbReference type="SAM" id="MobiDB-lite"/>
    </source>
</evidence>
<comment type="caution">
    <text evidence="2">The sequence shown here is derived from an EMBL/GenBank/DDBJ whole genome shotgun (WGS) entry which is preliminary data.</text>
</comment>
<dbReference type="Proteomes" id="UP000821837">
    <property type="component" value="Chromosome 6"/>
</dbReference>
<dbReference type="PANTHER" id="PTHR46888">
    <property type="entry name" value="ZINC KNUCKLE DOMAINCONTAINING PROTEIN-RELATED"/>
    <property type="match status" value="1"/>
</dbReference>
<proteinExistence type="predicted"/>
<dbReference type="AlphaFoldDB" id="A0A9D4SSW8"/>
<reference evidence="2" key="1">
    <citation type="journal article" date="2020" name="Cell">
        <title>Large-Scale Comparative Analyses of Tick Genomes Elucidate Their Genetic Diversity and Vector Capacities.</title>
        <authorList>
            <consortium name="Tick Genome and Microbiome Consortium (TIGMIC)"/>
            <person name="Jia N."/>
            <person name="Wang J."/>
            <person name="Shi W."/>
            <person name="Du L."/>
            <person name="Sun Y."/>
            <person name="Zhan W."/>
            <person name="Jiang J.F."/>
            <person name="Wang Q."/>
            <person name="Zhang B."/>
            <person name="Ji P."/>
            <person name="Bell-Sakyi L."/>
            <person name="Cui X.M."/>
            <person name="Yuan T.T."/>
            <person name="Jiang B.G."/>
            <person name="Yang W.F."/>
            <person name="Lam T.T."/>
            <person name="Chang Q.C."/>
            <person name="Ding S.J."/>
            <person name="Wang X.J."/>
            <person name="Zhu J.G."/>
            <person name="Ruan X.D."/>
            <person name="Zhao L."/>
            <person name="Wei J.T."/>
            <person name="Ye R.Z."/>
            <person name="Que T.C."/>
            <person name="Du C.H."/>
            <person name="Zhou Y.H."/>
            <person name="Cheng J.X."/>
            <person name="Dai P.F."/>
            <person name="Guo W.B."/>
            <person name="Han X.H."/>
            <person name="Huang E.J."/>
            <person name="Li L.F."/>
            <person name="Wei W."/>
            <person name="Gao Y.C."/>
            <person name="Liu J.Z."/>
            <person name="Shao H.Z."/>
            <person name="Wang X."/>
            <person name="Wang C.C."/>
            <person name="Yang T.C."/>
            <person name="Huo Q.B."/>
            <person name="Li W."/>
            <person name="Chen H.Y."/>
            <person name="Chen S.E."/>
            <person name="Zhou L.G."/>
            <person name="Ni X.B."/>
            <person name="Tian J.H."/>
            <person name="Sheng Y."/>
            <person name="Liu T."/>
            <person name="Pan Y.S."/>
            <person name="Xia L.Y."/>
            <person name="Li J."/>
            <person name="Zhao F."/>
            <person name="Cao W.C."/>
        </authorList>
    </citation>
    <scope>NUCLEOTIDE SEQUENCE</scope>
    <source>
        <strain evidence="2">Rsan-2018</strain>
    </source>
</reference>
<keyword evidence="3" id="KW-1185">Reference proteome</keyword>
<evidence type="ECO:0000313" key="3">
    <source>
        <dbReference type="Proteomes" id="UP000821837"/>
    </source>
</evidence>
<name>A0A9D4SSW8_RHISA</name>
<gene>
    <name evidence="2" type="ORF">HPB52_010252</name>
</gene>
<feature type="compositionally biased region" description="Basic and acidic residues" evidence="1">
    <location>
        <begin position="97"/>
        <end position="112"/>
    </location>
</feature>
<organism evidence="2 3">
    <name type="scientific">Rhipicephalus sanguineus</name>
    <name type="common">Brown dog tick</name>
    <name type="synonym">Ixodes sanguineus</name>
    <dbReference type="NCBI Taxonomy" id="34632"/>
    <lineage>
        <taxon>Eukaryota</taxon>
        <taxon>Metazoa</taxon>
        <taxon>Ecdysozoa</taxon>
        <taxon>Arthropoda</taxon>
        <taxon>Chelicerata</taxon>
        <taxon>Arachnida</taxon>
        <taxon>Acari</taxon>
        <taxon>Parasitiformes</taxon>
        <taxon>Ixodida</taxon>
        <taxon>Ixodoidea</taxon>
        <taxon>Ixodidae</taxon>
        <taxon>Rhipicephalinae</taxon>
        <taxon>Rhipicephalus</taxon>
        <taxon>Rhipicephalus</taxon>
    </lineage>
</organism>
<dbReference type="PANTHER" id="PTHR46888:SF1">
    <property type="entry name" value="RIBONUCLEASE H"/>
    <property type="match status" value="1"/>
</dbReference>
<dbReference type="EMBL" id="JABSTV010001252">
    <property type="protein sequence ID" value="KAH7947340.1"/>
    <property type="molecule type" value="Genomic_DNA"/>
</dbReference>
<sequence length="195" mass="21061">MPAVIGRLEGTLVTVLRDTGCNTVVVKRSLVPDSKLTGNTRVIRLLDRSEKSLPEAEVFIHSPFFRGVAVTVCKESPLYEVILGNIAGAVPIADPDYKQTDSPSEKVTETATKRSKSKEVTVATGKSGKLQNIPTPQVDPLNVSPEELRQLQSTDQTLEAFEKKQKIRSGARVGEARVLWLGLGLSAAAPTWALA</sequence>
<protein>
    <submittedName>
        <fullName evidence="2">Uncharacterized protein</fullName>
    </submittedName>
</protein>
<dbReference type="VEuPathDB" id="VectorBase:RSAN_056532"/>
<feature type="region of interest" description="Disordered" evidence="1">
    <location>
        <begin position="97"/>
        <end position="117"/>
    </location>
</feature>
<reference evidence="2" key="2">
    <citation type="submission" date="2021-09" db="EMBL/GenBank/DDBJ databases">
        <authorList>
            <person name="Jia N."/>
            <person name="Wang J."/>
            <person name="Shi W."/>
            <person name="Du L."/>
            <person name="Sun Y."/>
            <person name="Zhan W."/>
            <person name="Jiang J."/>
            <person name="Wang Q."/>
            <person name="Zhang B."/>
            <person name="Ji P."/>
            <person name="Sakyi L.B."/>
            <person name="Cui X."/>
            <person name="Yuan T."/>
            <person name="Jiang B."/>
            <person name="Yang W."/>
            <person name="Lam T.T.-Y."/>
            <person name="Chang Q."/>
            <person name="Ding S."/>
            <person name="Wang X."/>
            <person name="Zhu J."/>
            <person name="Ruan X."/>
            <person name="Zhao L."/>
            <person name="Wei J."/>
            <person name="Que T."/>
            <person name="Du C."/>
            <person name="Cheng J."/>
            <person name="Dai P."/>
            <person name="Han X."/>
            <person name="Huang E."/>
            <person name="Gao Y."/>
            <person name="Liu J."/>
            <person name="Shao H."/>
            <person name="Ye R."/>
            <person name="Li L."/>
            <person name="Wei W."/>
            <person name="Wang X."/>
            <person name="Wang C."/>
            <person name="Huo Q."/>
            <person name="Li W."/>
            <person name="Guo W."/>
            <person name="Chen H."/>
            <person name="Chen S."/>
            <person name="Zhou L."/>
            <person name="Zhou L."/>
            <person name="Ni X."/>
            <person name="Tian J."/>
            <person name="Zhou Y."/>
            <person name="Sheng Y."/>
            <person name="Liu T."/>
            <person name="Pan Y."/>
            <person name="Xia L."/>
            <person name="Li J."/>
            <person name="Zhao F."/>
            <person name="Cao W."/>
        </authorList>
    </citation>
    <scope>NUCLEOTIDE SEQUENCE</scope>
    <source>
        <strain evidence="2">Rsan-2018</strain>
        <tissue evidence="2">Larvae</tissue>
    </source>
</reference>
<evidence type="ECO:0000313" key="2">
    <source>
        <dbReference type="EMBL" id="KAH7947340.1"/>
    </source>
</evidence>
<accession>A0A9D4SSW8</accession>